<gene>
    <name evidence="1" type="ORF">METZ01_LOCUS391314</name>
</gene>
<organism evidence="1">
    <name type="scientific">marine metagenome</name>
    <dbReference type="NCBI Taxonomy" id="408172"/>
    <lineage>
        <taxon>unclassified sequences</taxon>
        <taxon>metagenomes</taxon>
        <taxon>ecological metagenomes</taxon>
    </lineage>
</organism>
<feature type="non-terminal residue" evidence="1">
    <location>
        <position position="1"/>
    </location>
</feature>
<reference evidence="1" key="1">
    <citation type="submission" date="2018-05" db="EMBL/GenBank/DDBJ databases">
        <authorList>
            <person name="Lanie J.A."/>
            <person name="Ng W.-L."/>
            <person name="Kazmierczak K.M."/>
            <person name="Andrzejewski T.M."/>
            <person name="Davidsen T.M."/>
            <person name="Wayne K.J."/>
            <person name="Tettelin H."/>
            <person name="Glass J.I."/>
            <person name="Rusch D."/>
            <person name="Podicherti R."/>
            <person name="Tsui H.-C.T."/>
            <person name="Winkler M.E."/>
        </authorList>
    </citation>
    <scope>NUCLEOTIDE SEQUENCE</scope>
</reference>
<proteinExistence type="predicted"/>
<protein>
    <submittedName>
        <fullName evidence="1">Uncharacterized protein</fullName>
    </submittedName>
</protein>
<dbReference type="EMBL" id="UINC01147252">
    <property type="protein sequence ID" value="SVD38460.1"/>
    <property type="molecule type" value="Genomic_DNA"/>
</dbReference>
<sequence>VENFLVKKKHRKIRFFFDHKKFDQLFFDQQFFDPQNIFDQKLFSTKMFLIFLSTKKYPITKIWLPIPMRNFPKIPKITLRTACEHSKNS</sequence>
<name>A0A382UW78_9ZZZZ</name>
<accession>A0A382UW78</accession>
<dbReference type="AlphaFoldDB" id="A0A382UW78"/>
<evidence type="ECO:0000313" key="1">
    <source>
        <dbReference type="EMBL" id="SVD38460.1"/>
    </source>
</evidence>